<feature type="transmembrane region" description="Helical" evidence="6">
    <location>
        <begin position="6"/>
        <end position="22"/>
    </location>
</feature>
<dbReference type="InterPro" id="IPR018076">
    <property type="entry name" value="T2SS_GspF_dom"/>
</dbReference>
<evidence type="ECO:0000256" key="5">
    <source>
        <dbReference type="ARBA" id="ARBA00023136"/>
    </source>
</evidence>
<gene>
    <name evidence="8" type="ORF">FNM00_14980</name>
</gene>
<feature type="transmembrane region" description="Helical" evidence="6">
    <location>
        <begin position="119"/>
        <end position="138"/>
    </location>
</feature>
<dbReference type="RefSeq" id="WP_143914356.1">
    <property type="nucleotide sequence ID" value="NZ_VLNT01000015.1"/>
</dbReference>
<evidence type="ECO:0000259" key="7">
    <source>
        <dbReference type="Pfam" id="PF00482"/>
    </source>
</evidence>
<evidence type="ECO:0000313" key="8">
    <source>
        <dbReference type="EMBL" id="TSD58204.1"/>
    </source>
</evidence>
<proteinExistence type="predicted"/>
<comment type="subcellular location">
    <subcellularLocation>
        <location evidence="1">Cell membrane</location>
        <topology evidence="1">Multi-pass membrane protein</topology>
    </subcellularLocation>
</comment>
<dbReference type="Proteomes" id="UP000316988">
    <property type="component" value="Unassembled WGS sequence"/>
</dbReference>
<evidence type="ECO:0000256" key="6">
    <source>
        <dbReference type="SAM" id="Phobius"/>
    </source>
</evidence>
<organism evidence="8 9">
    <name type="scientific">Aeromicrobium piscarium</name>
    <dbReference type="NCBI Taxonomy" id="2590901"/>
    <lineage>
        <taxon>Bacteria</taxon>
        <taxon>Bacillati</taxon>
        <taxon>Actinomycetota</taxon>
        <taxon>Actinomycetes</taxon>
        <taxon>Propionibacteriales</taxon>
        <taxon>Nocardioidaceae</taxon>
        <taxon>Aeromicrobium</taxon>
    </lineage>
</organism>
<keyword evidence="4 6" id="KW-1133">Transmembrane helix</keyword>
<name>A0A554RVS7_9ACTN</name>
<protein>
    <submittedName>
        <fullName evidence="8">Type II secretion system F family protein</fullName>
    </submittedName>
</protein>
<dbReference type="Pfam" id="PF00482">
    <property type="entry name" value="T2SSF"/>
    <property type="match status" value="1"/>
</dbReference>
<evidence type="ECO:0000256" key="2">
    <source>
        <dbReference type="ARBA" id="ARBA00022475"/>
    </source>
</evidence>
<evidence type="ECO:0000313" key="9">
    <source>
        <dbReference type="Proteomes" id="UP000316988"/>
    </source>
</evidence>
<dbReference type="OrthoDB" id="5185234at2"/>
<keyword evidence="3 6" id="KW-0812">Transmembrane</keyword>
<accession>A0A554RVS7</accession>
<reference evidence="8 9" key="1">
    <citation type="submission" date="2019-07" db="EMBL/GenBank/DDBJ databases">
        <authorList>
            <person name="Zhao L.H."/>
        </authorList>
    </citation>
    <scope>NUCLEOTIDE SEQUENCE [LARGE SCALE GENOMIC DNA]</scope>
    <source>
        <strain evidence="8 9">Co35</strain>
    </source>
</reference>
<dbReference type="EMBL" id="VLNT01000015">
    <property type="protein sequence ID" value="TSD58204.1"/>
    <property type="molecule type" value="Genomic_DNA"/>
</dbReference>
<keyword evidence="9" id="KW-1185">Reference proteome</keyword>
<dbReference type="PANTHER" id="PTHR35007">
    <property type="entry name" value="INTEGRAL MEMBRANE PROTEIN-RELATED"/>
    <property type="match status" value="1"/>
</dbReference>
<evidence type="ECO:0000256" key="3">
    <source>
        <dbReference type="ARBA" id="ARBA00022692"/>
    </source>
</evidence>
<feature type="domain" description="Type II secretion system protein GspF" evidence="7">
    <location>
        <begin position="161"/>
        <end position="284"/>
    </location>
</feature>
<dbReference type="AlphaFoldDB" id="A0A554RVS7"/>
<keyword evidence="5 6" id="KW-0472">Membrane</keyword>
<comment type="caution">
    <text evidence="8">The sequence shown here is derived from an EMBL/GenBank/DDBJ whole genome shotgun (WGS) entry which is preliminary data.</text>
</comment>
<sequence>MIGAVIGLLGSTGLVLVVVAWRENRRPALMARVGPYVRDLRVHDPAVESLGPRLTSIWRASTTAVGEIVGSGASVSRRLVRAGDRGDLEGFRMRQAQWGLAGFGVAFAVALAASARGAALAPLLVLCLAGGLAGVFGCDQRLTAQVRDREQRLVREFPVAADLLALAVAAGESPRAAVERVGARLRGPLGDEFARLLADIRSGTPVPEAFTALGRRTGVPSTARFAEAMAVAVERGTPLVDVLHAQSADVRDAGRRALVESAGRREITMMIPVVFLVLPVTVIFAFYPGWVSLTLTSGF</sequence>
<evidence type="ECO:0000256" key="1">
    <source>
        <dbReference type="ARBA" id="ARBA00004651"/>
    </source>
</evidence>
<dbReference type="GO" id="GO:0005886">
    <property type="term" value="C:plasma membrane"/>
    <property type="evidence" value="ECO:0007669"/>
    <property type="project" value="UniProtKB-SubCell"/>
</dbReference>
<evidence type="ECO:0000256" key="4">
    <source>
        <dbReference type="ARBA" id="ARBA00022989"/>
    </source>
</evidence>
<feature type="transmembrane region" description="Helical" evidence="6">
    <location>
        <begin position="270"/>
        <end position="290"/>
    </location>
</feature>
<feature type="transmembrane region" description="Helical" evidence="6">
    <location>
        <begin position="95"/>
        <end position="113"/>
    </location>
</feature>
<keyword evidence="2" id="KW-1003">Cell membrane</keyword>
<dbReference type="PANTHER" id="PTHR35007:SF2">
    <property type="entry name" value="PILUS ASSEMBLE PROTEIN"/>
    <property type="match status" value="1"/>
</dbReference>